<dbReference type="OrthoDB" id="3700495at2759"/>
<accession>A0A0C2EJW7</accession>
<reference evidence="2 3" key="1">
    <citation type="journal article" date="2014" name="BMC Genomics">
        <title>Comparative genomics of the major fungal agents of human and animal Sporotrichosis: Sporothrix schenckii and Sporothrix brasiliensis.</title>
        <authorList>
            <person name="Teixeira M.M."/>
            <person name="de Almeida L.G."/>
            <person name="Kubitschek-Barreira P."/>
            <person name="Alves F.L."/>
            <person name="Kioshima E.S."/>
            <person name="Abadio A.K."/>
            <person name="Fernandes L."/>
            <person name="Derengowski L.S."/>
            <person name="Ferreira K.S."/>
            <person name="Souza R.C."/>
            <person name="Ruiz J.C."/>
            <person name="de Andrade N.C."/>
            <person name="Paes H.C."/>
            <person name="Nicola A.M."/>
            <person name="Albuquerque P."/>
            <person name="Gerber A.L."/>
            <person name="Martins V.P."/>
            <person name="Peconick L.D."/>
            <person name="Neto A.V."/>
            <person name="Chaucanez C.B."/>
            <person name="Silva P.A."/>
            <person name="Cunha O.L."/>
            <person name="de Oliveira F.F."/>
            <person name="dos Santos T.C."/>
            <person name="Barros A.L."/>
            <person name="Soares M.A."/>
            <person name="de Oliveira L.M."/>
            <person name="Marini M.M."/>
            <person name="Villalobos-Duno H."/>
            <person name="Cunha M.M."/>
            <person name="de Hoog S."/>
            <person name="da Silveira J.F."/>
            <person name="Henrissat B."/>
            <person name="Nino-Vega G.A."/>
            <person name="Cisalpino P.S."/>
            <person name="Mora-Montes H.M."/>
            <person name="Almeida S.R."/>
            <person name="Stajich J.E."/>
            <person name="Lopes-Bezerra L.M."/>
            <person name="Vasconcelos A.T."/>
            <person name="Felipe M.S."/>
        </authorList>
    </citation>
    <scope>NUCLEOTIDE SEQUENCE [LARGE SCALE GENOMIC DNA]</scope>
    <source>
        <strain evidence="2 3">5110</strain>
    </source>
</reference>
<organism evidence="2 3">
    <name type="scientific">Sporothrix brasiliensis 5110</name>
    <dbReference type="NCBI Taxonomy" id="1398154"/>
    <lineage>
        <taxon>Eukaryota</taxon>
        <taxon>Fungi</taxon>
        <taxon>Dikarya</taxon>
        <taxon>Ascomycota</taxon>
        <taxon>Pezizomycotina</taxon>
        <taxon>Sordariomycetes</taxon>
        <taxon>Sordariomycetidae</taxon>
        <taxon>Ophiostomatales</taxon>
        <taxon>Ophiostomataceae</taxon>
        <taxon>Sporothrix</taxon>
    </lineage>
</organism>
<comment type="caution">
    <text evidence="2">The sequence shown here is derived from an EMBL/GenBank/DDBJ whole genome shotgun (WGS) entry which is preliminary data.</text>
</comment>
<dbReference type="EMBL" id="AWTV01000011">
    <property type="protein sequence ID" value="KIH86344.1"/>
    <property type="molecule type" value="Genomic_DNA"/>
</dbReference>
<protein>
    <submittedName>
        <fullName evidence="2">Uncharacterized protein</fullName>
    </submittedName>
</protein>
<dbReference type="VEuPathDB" id="FungiDB:SPBR_08682"/>
<feature type="compositionally biased region" description="Low complexity" evidence="1">
    <location>
        <begin position="111"/>
        <end position="123"/>
    </location>
</feature>
<keyword evidence="3" id="KW-1185">Reference proteome</keyword>
<feature type="compositionally biased region" description="Low complexity" evidence="1">
    <location>
        <begin position="131"/>
        <end position="166"/>
    </location>
</feature>
<evidence type="ECO:0000256" key="1">
    <source>
        <dbReference type="SAM" id="MobiDB-lite"/>
    </source>
</evidence>
<proteinExistence type="predicted"/>
<feature type="region of interest" description="Disordered" evidence="1">
    <location>
        <begin position="99"/>
        <end position="188"/>
    </location>
</feature>
<dbReference type="RefSeq" id="XP_040614354.1">
    <property type="nucleotide sequence ID" value="XM_040766920.1"/>
</dbReference>
<dbReference type="GeneID" id="63681841"/>
<evidence type="ECO:0000313" key="2">
    <source>
        <dbReference type="EMBL" id="KIH86344.1"/>
    </source>
</evidence>
<dbReference type="HOGENOM" id="CLU_1455286_0_0_1"/>
<name>A0A0C2EJW7_9PEZI</name>
<dbReference type="Proteomes" id="UP000031575">
    <property type="component" value="Unassembled WGS sequence"/>
</dbReference>
<evidence type="ECO:0000313" key="3">
    <source>
        <dbReference type="Proteomes" id="UP000031575"/>
    </source>
</evidence>
<dbReference type="AlphaFoldDB" id="A0A0C2EJW7"/>
<gene>
    <name evidence="2" type="ORF">SPBR_08682</name>
</gene>
<sequence length="188" mass="20346">MCEFTQREYSCGHFKFIAARWCNLYKRTHRRCQPDIAHFEYRADEICGQCRPQEVPAWQHLIRSNAPISITGITGINSLDDCCRDLDLVPWLGADRPGSCTRRPPTTCRPGSMTPLSLSSRSGSGMGVPVSASSPSLPSSSASSSTASSSKASSKTTSGTATTFGSNTVLSGKIRRHSNRASSVTLRQ</sequence>